<dbReference type="InterPro" id="IPR001077">
    <property type="entry name" value="COMT_C"/>
</dbReference>
<dbReference type="InterPro" id="IPR012967">
    <property type="entry name" value="COMT_dimerisation"/>
</dbReference>
<feature type="active site" description="Proton acceptor" evidence="5">
    <location>
        <position position="261"/>
    </location>
</feature>
<dbReference type="SUPFAM" id="SSF46785">
    <property type="entry name" value="Winged helix' DNA-binding domain"/>
    <property type="match status" value="1"/>
</dbReference>
<protein>
    <recommendedName>
        <fullName evidence="10">O-methyltransferase</fullName>
    </recommendedName>
</protein>
<evidence type="ECO:0000256" key="1">
    <source>
        <dbReference type="ARBA" id="ARBA00022603"/>
    </source>
</evidence>
<evidence type="ECO:0000256" key="5">
    <source>
        <dbReference type="PIRSR" id="PIRSR005739-1"/>
    </source>
</evidence>
<dbReference type="InterPro" id="IPR016461">
    <property type="entry name" value="COMT-like"/>
</dbReference>
<dbReference type="CDD" id="cd02440">
    <property type="entry name" value="AdoMet_MTases"/>
    <property type="match status" value="1"/>
</dbReference>
<dbReference type="AlphaFoldDB" id="A0AAD4JMB0"/>
<dbReference type="GO" id="GO:0008757">
    <property type="term" value="F:S-adenosylmethionine-dependent methyltransferase activity"/>
    <property type="evidence" value="ECO:0007669"/>
    <property type="project" value="UniProtKB-ARBA"/>
</dbReference>
<dbReference type="PROSITE" id="PS51683">
    <property type="entry name" value="SAM_OMT_II"/>
    <property type="match status" value="1"/>
</dbReference>
<feature type="domain" description="O-methyltransferase dimerisation" evidence="7">
    <location>
        <begin position="25"/>
        <end position="108"/>
    </location>
</feature>
<dbReference type="GO" id="GO:0046983">
    <property type="term" value="F:protein dimerization activity"/>
    <property type="evidence" value="ECO:0007669"/>
    <property type="project" value="InterPro"/>
</dbReference>
<sequence>MASANGVGVESSRKELLDAQAHVYNHTFNFINSMSLNCAIQLGIPDIIHKHGKPMTLSQLADALPINKAKSHGLFRVMRILVHSKFFNKDVDEEEAYCLTQASRLLLRDDPISLAPYVISMIDPIMMDPFHNLSEWLQDECLNPFFTKHGKTFWELAGVDQNLNKKFNEAMACDAGFVTSILTTDCRQVFEGLESMVDVGGGTGETAKGIADAFPGLKCIVLDLPHVVGGLEGCENLRFFSGDMFESIPNADAIFLKWILHDWSDEDCVKILKKCKEAITPNGGKVIIVEMILEDQIEDEKATQTQFFFDVLMMVGLTGKQRSEKEWSQLFSAAGFGHYKMTPAALGLRSVIEVFP</sequence>
<evidence type="ECO:0000313" key="8">
    <source>
        <dbReference type="EMBL" id="KAH6836413.1"/>
    </source>
</evidence>
<dbReference type="FunFam" id="3.40.50.150:FF:000057">
    <property type="entry name" value="O-methyltransferase ZRP4"/>
    <property type="match status" value="1"/>
</dbReference>
<feature type="domain" description="O-methyltransferase C-terminal" evidence="6">
    <location>
        <begin position="130"/>
        <end position="336"/>
    </location>
</feature>
<organism evidence="8 9">
    <name type="scientific">Perilla frutescens var. hirtella</name>
    <name type="common">Perilla citriodora</name>
    <name type="synonym">Perilla setoyensis</name>
    <dbReference type="NCBI Taxonomy" id="608512"/>
    <lineage>
        <taxon>Eukaryota</taxon>
        <taxon>Viridiplantae</taxon>
        <taxon>Streptophyta</taxon>
        <taxon>Embryophyta</taxon>
        <taxon>Tracheophyta</taxon>
        <taxon>Spermatophyta</taxon>
        <taxon>Magnoliopsida</taxon>
        <taxon>eudicotyledons</taxon>
        <taxon>Gunneridae</taxon>
        <taxon>Pentapetalae</taxon>
        <taxon>asterids</taxon>
        <taxon>lamiids</taxon>
        <taxon>Lamiales</taxon>
        <taxon>Lamiaceae</taxon>
        <taxon>Nepetoideae</taxon>
        <taxon>Elsholtzieae</taxon>
        <taxon>Perilla</taxon>
    </lineage>
</organism>
<dbReference type="Gene3D" id="3.40.50.150">
    <property type="entry name" value="Vaccinia Virus protein VP39"/>
    <property type="match status" value="1"/>
</dbReference>
<reference evidence="8 9" key="1">
    <citation type="journal article" date="2021" name="Nat. Commun.">
        <title>Incipient diploidization of the medicinal plant Perilla within 10,000 years.</title>
        <authorList>
            <person name="Zhang Y."/>
            <person name="Shen Q."/>
            <person name="Leng L."/>
            <person name="Zhang D."/>
            <person name="Chen S."/>
            <person name="Shi Y."/>
            <person name="Ning Z."/>
            <person name="Chen S."/>
        </authorList>
    </citation>
    <scope>NUCLEOTIDE SEQUENCE [LARGE SCALE GENOMIC DNA]</scope>
    <source>
        <strain evidence="9">cv. PC099</strain>
    </source>
</reference>
<name>A0AAD4JMB0_PERFH</name>
<keyword evidence="2" id="KW-0808">Transferase</keyword>
<keyword evidence="9" id="KW-1185">Reference proteome</keyword>
<evidence type="ECO:0000259" key="7">
    <source>
        <dbReference type="Pfam" id="PF08100"/>
    </source>
</evidence>
<evidence type="ECO:0008006" key="10">
    <source>
        <dbReference type="Google" id="ProtNLM"/>
    </source>
</evidence>
<comment type="caution">
    <text evidence="8">The sequence shown here is derived from an EMBL/GenBank/DDBJ whole genome shotgun (WGS) entry which is preliminary data.</text>
</comment>
<evidence type="ECO:0000256" key="2">
    <source>
        <dbReference type="ARBA" id="ARBA00022679"/>
    </source>
</evidence>
<dbReference type="GO" id="GO:0032259">
    <property type="term" value="P:methylation"/>
    <property type="evidence" value="ECO:0007669"/>
    <property type="project" value="UniProtKB-KW"/>
</dbReference>
<dbReference type="EMBL" id="SDAM02000020">
    <property type="protein sequence ID" value="KAH6836413.1"/>
    <property type="molecule type" value="Genomic_DNA"/>
</dbReference>
<comment type="similarity">
    <text evidence="4">Belongs to the class I-like SAM-binding methyltransferase superfamily. Cation-independent O-methyltransferase family. COMT subfamily.</text>
</comment>
<dbReference type="InterPro" id="IPR036388">
    <property type="entry name" value="WH-like_DNA-bd_sf"/>
</dbReference>
<gene>
    <name evidence="8" type="ORF">C2S53_016113</name>
</gene>
<accession>A0AAD4JMB0</accession>
<dbReference type="FunFam" id="1.10.10.10:FF:000213">
    <property type="entry name" value="Coniferyl alcohol 9-O-methyltransferase"/>
    <property type="match status" value="1"/>
</dbReference>
<dbReference type="Pfam" id="PF08100">
    <property type="entry name" value="Dimerisation"/>
    <property type="match status" value="1"/>
</dbReference>
<evidence type="ECO:0000313" key="9">
    <source>
        <dbReference type="Proteomes" id="UP001190926"/>
    </source>
</evidence>
<proteinExistence type="inferred from homology"/>
<evidence type="ECO:0000256" key="3">
    <source>
        <dbReference type="ARBA" id="ARBA00022691"/>
    </source>
</evidence>
<dbReference type="Pfam" id="PF00891">
    <property type="entry name" value="Methyltransf_2"/>
    <property type="match status" value="1"/>
</dbReference>
<dbReference type="Gene3D" id="1.10.10.10">
    <property type="entry name" value="Winged helix-like DNA-binding domain superfamily/Winged helix DNA-binding domain"/>
    <property type="match status" value="1"/>
</dbReference>
<dbReference type="Proteomes" id="UP001190926">
    <property type="component" value="Unassembled WGS sequence"/>
</dbReference>
<dbReference type="GO" id="GO:0008171">
    <property type="term" value="F:O-methyltransferase activity"/>
    <property type="evidence" value="ECO:0007669"/>
    <property type="project" value="InterPro"/>
</dbReference>
<keyword evidence="1" id="KW-0489">Methyltransferase</keyword>
<dbReference type="PIRSF" id="PIRSF005739">
    <property type="entry name" value="O-mtase"/>
    <property type="match status" value="1"/>
</dbReference>
<dbReference type="PANTHER" id="PTHR11746">
    <property type="entry name" value="O-METHYLTRANSFERASE"/>
    <property type="match status" value="1"/>
</dbReference>
<evidence type="ECO:0000256" key="4">
    <source>
        <dbReference type="ARBA" id="ARBA00034481"/>
    </source>
</evidence>
<dbReference type="InterPro" id="IPR036390">
    <property type="entry name" value="WH_DNA-bd_sf"/>
</dbReference>
<dbReference type="InterPro" id="IPR029063">
    <property type="entry name" value="SAM-dependent_MTases_sf"/>
</dbReference>
<evidence type="ECO:0000259" key="6">
    <source>
        <dbReference type="Pfam" id="PF00891"/>
    </source>
</evidence>
<keyword evidence="3" id="KW-0949">S-adenosyl-L-methionine</keyword>
<dbReference type="SUPFAM" id="SSF53335">
    <property type="entry name" value="S-adenosyl-L-methionine-dependent methyltransferases"/>
    <property type="match status" value="1"/>
</dbReference>